<dbReference type="AlphaFoldDB" id="A0A6A6P8W2"/>
<feature type="compositionally biased region" description="Basic residues" evidence="1">
    <location>
        <begin position="1"/>
        <end position="10"/>
    </location>
</feature>
<evidence type="ECO:0000313" key="3">
    <source>
        <dbReference type="Proteomes" id="UP000799766"/>
    </source>
</evidence>
<dbReference type="EMBL" id="MU001673">
    <property type="protein sequence ID" value="KAF2460385.1"/>
    <property type="molecule type" value="Genomic_DNA"/>
</dbReference>
<gene>
    <name evidence="2" type="ORF">BDY21DRAFT_335250</name>
</gene>
<protein>
    <submittedName>
        <fullName evidence="2">Uncharacterized protein</fullName>
    </submittedName>
</protein>
<sequence length="95" mass="10598">MRLRYARKKTDHWSAAKNVTKPASQLGRMTRKPAEPPTSSGPAWAMARPEMSRNGPKAGEGSSRSQPDGPVRPKRPQGLLFRALEWRPPRWAPGI</sequence>
<organism evidence="2 3">
    <name type="scientific">Lineolata rhizophorae</name>
    <dbReference type="NCBI Taxonomy" id="578093"/>
    <lineage>
        <taxon>Eukaryota</taxon>
        <taxon>Fungi</taxon>
        <taxon>Dikarya</taxon>
        <taxon>Ascomycota</taxon>
        <taxon>Pezizomycotina</taxon>
        <taxon>Dothideomycetes</taxon>
        <taxon>Dothideomycetes incertae sedis</taxon>
        <taxon>Lineolatales</taxon>
        <taxon>Lineolataceae</taxon>
        <taxon>Lineolata</taxon>
    </lineage>
</organism>
<proteinExistence type="predicted"/>
<reference evidence="2" key="1">
    <citation type="journal article" date="2020" name="Stud. Mycol.">
        <title>101 Dothideomycetes genomes: a test case for predicting lifestyles and emergence of pathogens.</title>
        <authorList>
            <person name="Haridas S."/>
            <person name="Albert R."/>
            <person name="Binder M."/>
            <person name="Bloem J."/>
            <person name="Labutti K."/>
            <person name="Salamov A."/>
            <person name="Andreopoulos B."/>
            <person name="Baker S."/>
            <person name="Barry K."/>
            <person name="Bills G."/>
            <person name="Bluhm B."/>
            <person name="Cannon C."/>
            <person name="Castanera R."/>
            <person name="Culley D."/>
            <person name="Daum C."/>
            <person name="Ezra D."/>
            <person name="Gonzalez J."/>
            <person name="Henrissat B."/>
            <person name="Kuo A."/>
            <person name="Liang C."/>
            <person name="Lipzen A."/>
            <person name="Lutzoni F."/>
            <person name="Magnuson J."/>
            <person name="Mondo S."/>
            <person name="Nolan M."/>
            <person name="Ohm R."/>
            <person name="Pangilinan J."/>
            <person name="Park H.-J."/>
            <person name="Ramirez L."/>
            <person name="Alfaro M."/>
            <person name="Sun H."/>
            <person name="Tritt A."/>
            <person name="Yoshinaga Y."/>
            <person name="Zwiers L.-H."/>
            <person name="Turgeon B."/>
            <person name="Goodwin S."/>
            <person name="Spatafora J."/>
            <person name="Crous P."/>
            <person name="Grigoriev I."/>
        </authorList>
    </citation>
    <scope>NUCLEOTIDE SEQUENCE</scope>
    <source>
        <strain evidence="2">ATCC 16933</strain>
    </source>
</reference>
<keyword evidence="3" id="KW-1185">Reference proteome</keyword>
<feature type="region of interest" description="Disordered" evidence="1">
    <location>
        <begin position="1"/>
        <end position="95"/>
    </location>
</feature>
<name>A0A6A6P8W2_9PEZI</name>
<accession>A0A6A6P8W2</accession>
<evidence type="ECO:0000313" key="2">
    <source>
        <dbReference type="EMBL" id="KAF2460385.1"/>
    </source>
</evidence>
<evidence type="ECO:0000256" key="1">
    <source>
        <dbReference type="SAM" id="MobiDB-lite"/>
    </source>
</evidence>
<dbReference type="Proteomes" id="UP000799766">
    <property type="component" value="Unassembled WGS sequence"/>
</dbReference>